<dbReference type="GO" id="GO:0005829">
    <property type="term" value="C:cytosol"/>
    <property type="evidence" value="ECO:0007669"/>
    <property type="project" value="TreeGrafter"/>
</dbReference>
<evidence type="ECO:0000313" key="1">
    <source>
        <dbReference type="EMBL" id="KKN62285.1"/>
    </source>
</evidence>
<sequence>MIKSKVKIIVFDFDGVIIESNKLKYDAFFSIFAADYKNIIKAVLTKHREESRHSIIKQILIELKKNASSQIDDIDQEVLFYSEKYNNIVEQRAVTCNEIRGAEIALKILSTQYPLFINSSTPLQPLRRILAKRGILNYFKNVYGGPKSKIENLSEILEEEDKSEGDVLVVGDGWSDLNSAQQKGCLFIGIHNEFNKFIKNNSFIVLKDLVKLPKLAKSINIKS</sequence>
<dbReference type="EMBL" id="LAZR01000630">
    <property type="protein sequence ID" value="KKN62285.1"/>
    <property type="molecule type" value="Genomic_DNA"/>
</dbReference>
<reference evidence="1" key="1">
    <citation type="journal article" date="2015" name="Nature">
        <title>Complex archaea that bridge the gap between prokaryotes and eukaryotes.</title>
        <authorList>
            <person name="Spang A."/>
            <person name="Saw J.H."/>
            <person name="Jorgensen S.L."/>
            <person name="Zaremba-Niedzwiedzka K."/>
            <person name="Martijn J."/>
            <person name="Lind A.E."/>
            <person name="van Eijk R."/>
            <person name="Schleper C."/>
            <person name="Guy L."/>
            <person name="Ettema T.J."/>
        </authorList>
    </citation>
    <scope>NUCLEOTIDE SEQUENCE</scope>
</reference>
<dbReference type="SFLD" id="SFLDG01129">
    <property type="entry name" value="C1.5:_HAD__Beta-PGM__Phosphata"/>
    <property type="match status" value="1"/>
</dbReference>
<dbReference type="Gene3D" id="3.40.50.1000">
    <property type="entry name" value="HAD superfamily/HAD-like"/>
    <property type="match status" value="1"/>
</dbReference>
<dbReference type="PANTHER" id="PTHR43434:SF1">
    <property type="entry name" value="PHOSPHOGLYCOLATE PHOSPHATASE"/>
    <property type="match status" value="1"/>
</dbReference>
<name>A0A0F9S0M2_9ZZZZ</name>
<dbReference type="InterPro" id="IPR041492">
    <property type="entry name" value="HAD_2"/>
</dbReference>
<dbReference type="InterPro" id="IPR023198">
    <property type="entry name" value="PGP-like_dom2"/>
</dbReference>
<dbReference type="AlphaFoldDB" id="A0A0F9S0M2"/>
<dbReference type="GO" id="GO:0008967">
    <property type="term" value="F:phosphoglycolate phosphatase activity"/>
    <property type="evidence" value="ECO:0007669"/>
    <property type="project" value="TreeGrafter"/>
</dbReference>
<dbReference type="SFLD" id="SFLDS00003">
    <property type="entry name" value="Haloacid_Dehalogenase"/>
    <property type="match status" value="1"/>
</dbReference>
<dbReference type="Gene3D" id="1.10.150.240">
    <property type="entry name" value="Putative phosphatase, domain 2"/>
    <property type="match status" value="1"/>
</dbReference>
<accession>A0A0F9S0M2</accession>
<dbReference type="PANTHER" id="PTHR43434">
    <property type="entry name" value="PHOSPHOGLYCOLATE PHOSPHATASE"/>
    <property type="match status" value="1"/>
</dbReference>
<dbReference type="Pfam" id="PF13419">
    <property type="entry name" value="HAD_2"/>
    <property type="match status" value="1"/>
</dbReference>
<evidence type="ECO:0008006" key="2">
    <source>
        <dbReference type="Google" id="ProtNLM"/>
    </source>
</evidence>
<dbReference type="SUPFAM" id="SSF56784">
    <property type="entry name" value="HAD-like"/>
    <property type="match status" value="1"/>
</dbReference>
<dbReference type="CDD" id="cd01427">
    <property type="entry name" value="HAD_like"/>
    <property type="match status" value="1"/>
</dbReference>
<dbReference type="InterPro" id="IPR036412">
    <property type="entry name" value="HAD-like_sf"/>
</dbReference>
<dbReference type="GO" id="GO:0006281">
    <property type="term" value="P:DNA repair"/>
    <property type="evidence" value="ECO:0007669"/>
    <property type="project" value="TreeGrafter"/>
</dbReference>
<comment type="caution">
    <text evidence="1">The sequence shown here is derived from an EMBL/GenBank/DDBJ whole genome shotgun (WGS) entry which is preliminary data.</text>
</comment>
<protein>
    <recommendedName>
        <fullName evidence="2">Haloacid dehalogenase-like hydrolase</fullName>
    </recommendedName>
</protein>
<dbReference type="InterPro" id="IPR023214">
    <property type="entry name" value="HAD_sf"/>
</dbReference>
<gene>
    <name evidence="1" type="ORF">LCGC14_0513450</name>
</gene>
<proteinExistence type="predicted"/>
<dbReference type="InterPro" id="IPR050155">
    <property type="entry name" value="HAD-like_hydrolase_sf"/>
</dbReference>
<organism evidence="1">
    <name type="scientific">marine sediment metagenome</name>
    <dbReference type="NCBI Taxonomy" id="412755"/>
    <lineage>
        <taxon>unclassified sequences</taxon>
        <taxon>metagenomes</taxon>
        <taxon>ecological metagenomes</taxon>
    </lineage>
</organism>